<evidence type="ECO:0000313" key="1">
    <source>
        <dbReference type="EMBL" id="KAF7373978.1"/>
    </source>
</evidence>
<organism evidence="1 2">
    <name type="scientific">Mycena sanguinolenta</name>
    <dbReference type="NCBI Taxonomy" id="230812"/>
    <lineage>
        <taxon>Eukaryota</taxon>
        <taxon>Fungi</taxon>
        <taxon>Dikarya</taxon>
        <taxon>Basidiomycota</taxon>
        <taxon>Agaricomycotina</taxon>
        <taxon>Agaricomycetes</taxon>
        <taxon>Agaricomycetidae</taxon>
        <taxon>Agaricales</taxon>
        <taxon>Marasmiineae</taxon>
        <taxon>Mycenaceae</taxon>
        <taxon>Mycena</taxon>
    </lineage>
</organism>
<proteinExistence type="predicted"/>
<accession>A0A8H7DIY4</accession>
<protein>
    <submittedName>
        <fullName evidence="1">Uncharacterized protein</fullName>
    </submittedName>
</protein>
<dbReference type="Proteomes" id="UP000623467">
    <property type="component" value="Unassembled WGS sequence"/>
</dbReference>
<gene>
    <name evidence="1" type="ORF">MSAN_00610600</name>
</gene>
<keyword evidence="2" id="KW-1185">Reference proteome</keyword>
<sequence length="110" mass="13156">MGRRRKQNMIWHPWVPRALNATQISFLRERVDEYQLARTRADRVRQHNPDHSFDHWHTERCAVVVFVAATAQAFIENFGWAEATTDEDREKYVLGIRAQINVWFRRHATP</sequence>
<reference evidence="1" key="1">
    <citation type="submission" date="2020-05" db="EMBL/GenBank/DDBJ databases">
        <title>Mycena genomes resolve the evolution of fungal bioluminescence.</title>
        <authorList>
            <person name="Tsai I.J."/>
        </authorList>
    </citation>
    <scope>NUCLEOTIDE SEQUENCE</scope>
    <source>
        <strain evidence="1">160909Yilan</strain>
    </source>
</reference>
<dbReference type="OrthoDB" id="10513090at2759"/>
<name>A0A8H7DIY4_9AGAR</name>
<evidence type="ECO:0000313" key="2">
    <source>
        <dbReference type="Proteomes" id="UP000623467"/>
    </source>
</evidence>
<dbReference type="EMBL" id="JACAZH010000003">
    <property type="protein sequence ID" value="KAF7373978.1"/>
    <property type="molecule type" value="Genomic_DNA"/>
</dbReference>
<dbReference type="AlphaFoldDB" id="A0A8H7DIY4"/>
<comment type="caution">
    <text evidence="1">The sequence shown here is derived from an EMBL/GenBank/DDBJ whole genome shotgun (WGS) entry which is preliminary data.</text>
</comment>